<gene>
    <name evidence="1" type="ORF">TNCT_431361</name>
</gene>
<dbReference type="Proteomes" id="UP000887116">
    <property type="component" value="Unassembled WGS sequence"/>
</dbReference>
<dbReference type="OrthoDB" id="6781202at2759"/>
<accession>A0A8X6GBU1</accession>
<organism evidence="1 2">
    <name type="scientific">Trichonephila clavata</name>
    <name type="common">Joro spider</name>
    <name type="synonym">Nephila clavata</name>
    <dbReference type="NCBI Taxonomy" id="2740835"/>
    <lineage>
        <taxon>Eukaryota</taxon>
        <taxon>Metazoa</taxon>
        <taxon>Ecdysozoa</taxon>
        <taxon>Arthropoda</taxon>
        <taxon>Chelicerata</taxon>
        <taxon>Arachnida</taxon>
        <taxon>Araneae</taxon>
        <taxon>Araneomorphae</taxon>
        <taxon>Entelegynae</taxon>
        <taxon>Araneoidea</taxon>
        <taxon>Nephilidae</taxon>
        <taxon>Trichonephila</taxon>
    </lineage>
</organism>
<sequence length="85" mass="9403">MFHPCLVISVQMFQKIGEAIELFNSLDSDESDVEIAMLSLDTSDDEDEGNENKVSSGEIIVNDIPGYLEVRTGDSFYPEPSTKSI</sequence>
<proteinExistence type="predicted"/>
<comment type="caution">
    <text evidence="1">The sequence shown here is derived from an EMBL/GenBank/DDBJ whole genome shotgun (WGS) entry which is preliminary data.</text>
</comment>
<keyword evidence="2" id="KW-1185">Reference proteome</keyword>
<evidence type="ECO:0000313" key="1">
    <source>
        <dbReference type="EMBL" id="GFR01561.1"/>
    </source>
</evidence>
<evidence type="ECO:0000313" key="2">
    <source>
        <dbReference type="Proteomes" id="UP000887116"/>
    </source>
</evidence>
<reference evidence="1" key="1">
    <citation type="submission" date="2020-07" db="EMBL/GenBank/DDBJ databases">
        <title>Multicomponent nature underlies the extraordinary mechanical properties of spider dragline silk.</title>
        <authorList>
            <person name="Kono N."/>
            <person name="Nakamura H."/>
            <person name="Mori M."/>
            <person name="Yoshida Y."/>
            <person name="Ohtoshi R."/>
            <person name="Malay A.D."/>
            <person name="Moran D.A.P."/>
            <person name="Tomita M."/>
            <person name="Numata K."/>
            <person name="Arakawa K."/>
        </authorList>
    </citation>
    <scope>NUCLEOTIDE SEQUENCE</scope>
</reference>
<dbReference type="EMBL" id="BMAO01025284">
    <property type="protein sequence ID" value="GFR01561.1"/>
    <property type="molecule type" value="Genomic_DNA"/>
</dbReference>
<dbReference type="AlphaFoldDB" id="A0A8X6GBU1"/>
<protein>
    <submittedName>
        <fullName evidence="1">Uncharacterized protein</fullName>
    </submittedName>
</protein>
<name>A0A8X6GBU1_TRICU</name>